<dbReference type="InterPro" id="IPR015482">
    <property type="entry name" value="Syntrophin"/>
</dbReference>
<evidence type="ECO:0000256" key="6">
    <source>
        <dbReference type="ARBA" id="ARBA00022553"/>
    </source>
</evidence>
<keyword evidence="8" id="KW-0106">Calcium</keyword>
<evidence type="ECO:0000313" key="17">
    <source>
        <dbReference type="EMBL" id="VDH90266.1"/>
    </source>
</evidence>
<dbReference type="SUPFAM" id="SSF50729">
    <property type="entry name" value="PH domain-like"/>
    <property type="match status" value="1"/>
</dbReference>
<dbReference type="PROSITE" id="PS50003">
    <property type="entry name" value="PH_DOMAIN"/>
    <property type="match status" value="1"/>
</dbReference>
<dbReference type="GO" id="GO:0070161">
    <property type="term" value="C:anchoring junction"/>
    <property type="evidence" value="ECO:0007669"/>
    <property type="project" value="UniProtKB-SubCell"/>
</dbReference>
<evidence type="ECO:0000256" key="2">
    <source>
        <dbReference type="ARBA" id="ARBA00004245"/>
    </source>
</evidence>
<gene>
    <name evidence="17" type="ORF">MGAL_10B001177</name>
</gene>
<keyword evidence="9" id="KW-0112">Calmodulin-binding</keyword>
<feature type="region of interest" description="Disordered" evidence="14">
    <location>
        <begin position="47"/>
        <end position="66"/>
    </location>
</feature>
<dbReference type="InterPro" id="IPR055108">
    <property type="entry name" value="Syntrophin_4th"/>
</dbReference>
<dbReference type="InterPro" id="IPR041428">
    <property type="entry name" value="PHsplit_syntrophin"/>
</dbReference>
<dbReference type="SMART" id="SM00233">
    <property type="entry name" value="PH"/>
    <property type="match status" value="2"/>
</dbReference>
<keyword evidence="6" id="KW-0597">Phosphoprotein</keyword>
<evidence type="ECO:0000259" key="16">
    <source>
        <dbReference type="PROSITE" id="PS50106"/>
    </source>
</evidence>
<evidence type="ECO:0008006" key="19">
    <source>
        <dbReference type="Google" id="ProtNLM"/>
    </source>
</evidence>
<keyword evidence="18" id="KW-1185">Reference proteome</keyword>
<comment type="similarity">
    <text evidence="4">Belongs to the syntrophin family.</text>
</comment>
<evidence type="ECO:0000313" key="18">
    <source>
        <dbReference type="Proteomes" id="UP000596742"/>
    </source>
</evidence>
<keyword evidence="12" id="KW-0009">Actin-binding</keyword>
<dbReference type="GO" id="GO:0016010">
    <property type="term" value="C:dystrophin-associated glycoprotein complex"/>
    <property type="evidence" value="ECO:0007669"/>
    <property type="project" value="TreeGrafter"/>
</dbReference>
<evidence type="ECO:0000256" key="10">
    <source>
        <dbReference type="ARBA" id="ARBA00022949"/>
    </source>
</evidence>
<evidence type="ECO:0000256" key="1">
    <source>
        <dbReference type="ARBA" id="ARBA00004184"/>
    </source>
</evidence>
<feature type="domain" description="PDZ" evidence="16">
    <location>
        <begin position="75"/>
        <end position="158"/>
    </location>
</feature>
<dbReference type="Pfam" id="PF00169">
    <property type="entry name" value="PH"/>
    <property type="match status" value="1"/>
</dbReference>
<dbReference type="SMART" id="SM00228">
    <property type="entry name" value="PDZ"/>
    <property type="match status" value="1"/>
</dbReference>
<dbReference type="Pfam" id="PF18012">
    <property type="entry name" value="PH_17"/>
    <property type="match status" value="1"/>
</dbReference>
<dbReference type="CDD" id="cd06801">
    <property type="entry name" value="PDZ_syntrophin-like"/>
    <property type="match status" value="1"/>
</dbReference>
<dbReference type="AlphaFoldDB" id="A0A8B6BG55"/>
<evidence type="ECO:0000256" key="12">
    <source>
        <dbReference type="ARBA" id="ARBA00023203"/>
    </source>
</evidence>
<accession>A0A8B6BG55</accession>
<dbReference type="InterPro" id="IPR036034">
    <property type="entry name" value="PDZ_sf"/>
</dbReference>
<dbReference type="GO" id="GO:0005516">
    <property type="term" value="F:calmodulin binding"/>
    <property type="evidence" value="ECO:0007669"/>
    <property type="project" value="UniProtKB-KW"/>
</dbReference>
<feature type="domain" description="PH" evidence="15">
    <location>
        <begin position="271"/>
        <end position="383"/>
    </location>
</feature>
<evidence type="ECO:0000256" key="13">
    <source>
        <dbReference type="ARBA" id="ARBA00023212"/>
    </source>
</evidence>
<dbReference type="Pfam" id="PF23012">
    <property type="entry name" value="Syntrophin_4th"/>
    <property type="match status" value="1"/>
</dbReference>
<dbReference type="GO" id="GO:0005198">
    <property type="term" value="F:structural molecule activity"/>
    <property type="evidence" value="ECO:0007669"/>
    <property type="project" value="InterPro"/>
</dbReference>
<evidence type="ECO:0000256" key="3">
    <source>
        <dbReference type="ARBA" id="ARBA00004282"/>
    </source>
</evidence>
<dbReference type="OrthoDB" id="409749at2759"/>
<organism evidence="17 18">
    <name type="scientific">Mytilus galloprovincialis</name>
    <name type="common">Mediterranean mussel</name>
    <dbReference type="NCBI Taxonomy" id="29158"/>
    <lineage>
        <taxon>Eukaryota</taxon>
        <taxon>Metazoa</taxon>
        <taxon>Spiralia</taxon>
        <taxon>Lophotrochozoa</taxon>
        <taxon>Mollusca</taxon>
        <taxon>Bivalvia</taxon>
        <taxon>Autobranchia</taxon>
        <taxon>Pteriomorphia</taxon>
        <taxon>Mytilida</taxon>
        <taxon>Mytiloidea</taxon>
        <taxon>Mytilidae</taxon>
        <taxon>Mytilinae</taxon>
        <taxon>Mytilus</taxon>
    </lineage>
</organism>
<evidence type="ECO:0000256" key="7">
    <source>
        <dbReference type="ARBA" id="ARBA00022737"/>
    </source>
</evidence>
<comment type="caution">
    <text evidence="17">The sequence shown here is derived from an EMBL/GenBank/DDBJ whole genome shotgun (WGS) entry which is preliminary data.</text>
</comment>
<keyword evidence="10" id="KW-0965">Cell junction</keyword>
<name>A0A8B6BG55_MYTGA</name>
<evidence type="ECO:0000256" key="5">
    <source>
        <dbReference type="ARBA" id="ARBA00022490"/>
    </source>
</evidence>
<dbReference type="Proteomes" id="UP000596742">
    <property type="component" value="Unassembled WGS sequence"/>
</dbReference>
<sequence length="483" mass="54184">MVVKMAAGLPRSGLFEVYIRQQWCRVYVTLNEDSLTLTLDENPELANSTLGSSDASSTLPKTDQLPDSLAGQKRLVRVVKEEQNGLGISIKGGKENKMPILISKIFKGMAADKTEKLYVGDAILSVNGEDLREATHDDAVKALKKAKKVVDIEVKYIREVSPYFRKTSALNDLGWGGQEAQRDAARANWNESKTIPLKLCYLCRNLSMSDPERKTLELNSPDGKSSCILRFPDPGTASEWFNLIHANVAILMRQCIEEANHIMSSAPNSGEIKHIGWLSEQLSNEQGTPTWKPVFLAVTDKDLMMYDTAPWSKEEWATPFQSHPLLATRLIHSGQRTNPMTGGDLVTFGTRCGTRNGVEMHVFRVETQRDLAYWSRALVQGSHGAAVLIKEVSCVCTWQNQEARLNLHYENGFTLYHANDDKMFWSFPYEKLRMSGDDGNRLMWLDFGTDGEHELDLQTCPKPIVFVLHTFLSSKVNRLGLVA</sequence>
<dbReference type="Pfam" id="PF00595">
    <property type="entry name" value="PDZ"/>
    <property type="match status" value="1"/>
</dbReference>
<keyword evidence="7" id="KW-0677">Repeat</keyword>
<dbReference type="GO" id="GO:0003779">
    <property type="term" value="F:actin binding"/>
    <property type="evidence" value="ECO:0007669"/>
    <property type="project" value="UniProtKB-KW"/>
</dbReference>
<dbReference type="InterPro" id="IPR001849">
    <property type="entry name" value="PH_domain"/>
</dbReference>
<reference evidence="17" key="1">
    <citation type="submission" date="2018-11" db="EMBL/GenBank/DDBJ databases">
        <authorList>
            <person name="Alioto T."/>
            <person name="Alioto T."/>
        </authorList>
    </citation>
    <scope>NUCLEOTIDE SEQUENCE</scope>
</reference>
<evidence type="ECO:0000256" key="14">
    <source>
        <dbReference type="SAM" id="MobiDB-lite"/>
    </source>
</evidence>
<proteinExistence type="inferred from homology"/>
<dbReference type="SUPFAM" id="SSF50156">
    <property type="entry name" value="PDZ domain-like"/>
    <property type="match status" value="1"/>
</dbReference>
<evidence type="ECO:0000256" key="8">
    <source>
        <dbReference type="ARBA" id="ARBA00022837"/>
    </source>
</evidence>
<dbReference type="GO" id="GO:0005856">
    <property type="term" value="C:cytoskeleton"/>
    <property type="evidence" value="ECO:0007669"/>
    <property type="project" value="UniProtKB-SubCell"/>
</dbReference>
<keyword evidence="11" id="KW-0472">Membrane</keyword>
<evidence type="ECO:0000256" key="11">
    <source>
        <dbReference type="ARBA" id="ARBA00023136"/>
    </source>
</evidence>
<dbReference type="FunFam" id="2.30.42.10:FF:000052">
    <property type="entry name" value="Syntrophin beta 1"/>
    <property type="match status" value="1"/>
</dbReference>
<dbReference type="Gene3D" id="2.30.29.30">
    <property type="entry name" value="Pleckstrin-homology domain (PH domain)/Phosphotyrosine-binding domain (PTB)"/>
    <property type="match status" value="1"/>
</dbReference>
<dbReference type="EMBL" id="UYJE01000111">
    <property type="protein sequence ID" value="VDH90266.1"/>
    <property type="molecule type" value="Genomic_DNA"/>
</dbReference>
<comment type="subcellular location">
    <subcellularLocation>
        <location evidence="3">Cell junction</location>
    </subcellularLocation>
    <subcellularLocation>
        <location evidence="2">Cytoplasm</location>
        <location evidence="2">Cytoskeleton</location>
    </subcellularLocation>
    <subcellularLocation>
        <location evidence="1">Endomembrane system</location>
        <topology evidence="1">Peripheral membrane protein</topology>
    </subcellularLocation>
</comment>
<evidence type="ECO:0000256" key="9">
    <source>
        <dbReference type="ARBA" id="ARBA00022860"/>
    </source>
</evidence>
<dbReference type="InterPro" id="IPR011993">
    <property type="entry name" value="PH-like_dom_sf"/>
</dbReference>
<dbReference type="PANTHER" id="PTHR10554:SF12">
    <property type="entry name" value="IP02644P"/>
    <property type="match status" value="1"/>
</dbReference>
<dbReference type="CDD" id="cd01258">
    <property type="entry name" value="PHsplit_syntrophin"/>
    <property type="match status" value="1"/>
</dbReference>
<dbReference type="PANTHER" id="PTHR10554">
    <property type="entry name" value="SYNTROPHIN"/>
    <property type="match status" value="1"/>
</dbReference>
<protein>
    <recommendedName>
        <fullName evidence="19">Beta-1-syntrophin</fullName>
    </recommendedName>
</protein>
<keyword evidence="5" id="KW-0963">Cytoplasm</keyword>
<dbReference type="Gene3D" id="2.30.42.10">
    <property type="match status" value="1"/>
</dbReference>
<evidence type="ECO:0000259" key="15">
    <source>
        <dbReference type="PROSITE" id="PS50003"/>
    </source>
</evidence>
<dbReference type="InterPro" id="IPR001478">
    <property type="entry name" value="PDZ"/>
</dbReference>
<feature type="compositionally biased region" description="Polar residues" evidence="14">
    <location>
        <begin position="47"/>
        <end position="61"/>
    </location>
</feature>
<evidence type="ECO:0000256" key="4">
    <source>
        <dbReference type="ARBA" id="ARBA00010798"/>
    </source>
</evidence>
<dbReference type="GO" id="GO:0012505">
    <property type="term" value="C:endomembrane system"/>
    <property type="evidence" value="ECO:0007669"/>
    <property type="project" value="UniProtKB-SubCell"/>
</dbReference>
<keyword evidence="13" id="KW-0206">Cytoskeleton</keyword>
<dbReference type="PROSITE" id="PS50106">
    <property type="entry name" value="PDZ"/>
    <property type="match status" value="1"/>
</dbReference>